<dbReference type="Gene3D" id="2.40.50.140">
    <property type="entry name" value="Nucleic acid-binding proteins"/>
    <property type="match status" value="1"/>
</dbReference>
<dbReference type="Pfam" id="PF01938">
    <property type="entry name" value="TRAM"/>
    <property type="match status" value="1"/>
</dbReference>
<dbReference type="GO" id="GO:0070475">
    <property type="term" value="P:rRNA base methylation"/>
    <property type="evidence" value="ECO:0007669"/>
    <property type="project" value="TreeGrafter"/>
</dbReference>
<comment type="caution">
    <text evidence="5">The sequence shown here is derived from an EMBL/GenBank/DDBJ whole genome shotgun (WGS) entry which is preliminary data.</text>
</comment>
<evidence type="ECO:0000256" key="3">
    <source>
        <dbReference type="ARBA" id="ARBA00022691"/>
    </source>
</evidence>
<dbReference type="InterPro" id="IPR010280">
    <property type="entry name" value="U5_MeTrfase_fam"/>
</dbReference>
<dbReference type="SUPFAM" id="SSF50249">
    <property type="entry name" value="Nucleic acid-binding proteins"/>
    <property type="match status" value="1"/>
</dbReference>
<dbReference type="SUPFAM" id="SSF53335">
    <property type="entry name" value="S-adenosyl-L-methionine-dependent methyltransferases"/>
    <property type="match status" value="1"/>
</dbReference>
<keyword evidence="3" id="KW-0949">S-adenosyl-L-methionine</keyword>
<dbReference type="AlphaFoldDB" id="X0UDI6"/>
<dbReference type="GO" id="GO:0070041">
    <property type="term" value="F:rRNA (uridine-C5-)-methyltransferase activity"/>
    <property type="evidence" value="ECO:0007669"/>
    <property type="project" value="TreeGrafter"/>
</dbReference>
<dbReference type="PROSITE" id="PS50926">
    <property type="entry name" value="TRAM"/>
    <property type="match status" value="1"/>
</dbReference>
<feature type="non-terminal residue" evidence="5">
    <location>
        <position position="243"/>
    </location>
</feature>
<dbReference type="InterPro" id="IPR029063">
    <property type="entry name" value="SAM-dependent_MTases_sf"/>
</dbReference>
<proteinExistence type="predicted"/>
<organism evidence="5">
    <name type="scientific">marine sediment metagenome</name>
    <dbReference type="NCBI Taxonomy" id="412755"/>
    <lineage>
        <taxon>unclassified sequences</taxon>
        <taxon>metagenomes</taxon>
        <taxon>ecological metagenomes</taxon>
    </lineage>
</organism>
<evidence type="ECO:0000256" key="1">
    <source>
        <dbReference type="ARBA" id="ARBA00022603"/>
    </source>
</evidence>
<accession>X0UDI6</accession>
<dbReference type="InterPro" id="IPR012340">
    <property type="entry name" value="NA-bd_OB-fold"/>
</dbReference>
<evidence type="ECO:0000256" key="2">
    <source>
        <dbReference type="ARBA" id="ARBA00022679"/>
    </source>
</evidence>
<keyword evidence="2" id="KW-0808">Transferase</keyword>
<dbReference type="PROSITE" id="PS51687">
    <property type="entry name" value="SAM_MT_RNA_M5U"/>
    <property type="match status" value="1"/>
</dbReference>
<dbReference type="EMBL" id="BARS01017396">
    <property type="protein sequence ID" value="GAF97381.1"/>
    <property type="molecule type" value="Genomic_DNA"/>
</dbReference>
<sequence length="243" mass="27766">MKKTTRAADTREPEKLRLSLTDMAFEGGAIARHDGQVVFAAYGIPGEETVVEIERRSKDYLMGRVVEVLSPSPHRVEASCPYFGRCGGCQWQHIDYPFQVELKGRIVGEQLRRIGKFEEPPVAATLMAEERWHYRNHARFSTDRQGQLGFVSLLRRRFVRIDHCRIMHPWINGVLERLQGKCAGLHQVAIRYGVRTEQALIHPSLKEIDDSIPSGQTSYEEELLGKRFRVSGASFFQVNSRQA</sequence>
<dbReference type="PANTHER" id="PTHR11061:SF30">
    <property type="entry name" value="TRNA (URACIL(54)-C(5))-METHYLTRANSFERASE"/>
    <property type="match status" value="1"/>
</dbReference>
<dbReference type="PANTHER" id="PTHR11061">
    <property type="entry name" value="RNA M5U METHYLTRANSFERASE"/>
    <property type="match status" value="1"/>
</dbReference>
<dbReference type="InterPro" id="IPR002792">
    <property type="entry name" value="TRAM_dom"/>
</dbReference>
<protein>
    <recommendedName>
        <fullName evidence="4">TRAM domain-containing protein</fullName>
    </recommendedName>
</protein>
<gene>
    <name evidence="5" type="ORF">S01H1_28460</name>
</gene>
<feature type="domain" description="TRAM" evidence="4">
    <location>
        <begin position="9"/>
        <end position="67"/>
    </location>
</feature>
<evidence type="ECO:0000313" key="5">
    <source>
        <dbReference type="EMBL" id="GAF97381.1"/>
    </source>
</evidence>
<name>X0UDI6_9ZZZZ</name>
<keyword evidence="1" id="KW-0489">Methyltransferase</keyword>
<dbReference type="Gene3D" id="3.40.50.150">
    <property type="entry name" value="Vaccinia Virus protein VP39"/>
    <property type="match status" value="1"/>
</dbReference>
<evidence type="ECO:0000259" key="4">
    <source>
        <dbReference type="PROSITE" id="PS50926"/>
    </source>
</evidence>
<reference evidence="5" key="1">
    <citation type="journal article" date="2014" name="Front. Microbiol.">
        <title>High frequency of phylogenetically diverse reductive dehalogenase-homologous genes in deep subseafloor sedimentary metagenomes.</title>
        <authorList>
            <person name="Kawai M."/>
            <person name="Futagami T."/>
            <person name="Toyoda A."/>
            <person name="Takaki Y."/>
            <person name="Nishi S."/>
            <person name="Hori S."/>
            <person name="Arai W."/>
            <person name="Tsubouchi T."/>
            <person name="Morono Y."/>
            <person name="Uchiyama I."/>
            <person name="Ito T."/>
            <person name="Fujiyama A."/>
            <person name="Inagaki F."/>
            <person name="Takami H."/>
        </authorList>
    </citation>
    <scope>NUCLEOTIDE SEQUENCE</scope>
    <source>
        <strain evidence="5">Expedition CK06-06</strain>
    </source>
</reference>